<evidence type="ECO:0000256" key="1">
    <source>
        <dbReference type="SAM" id="Coils"/>
    </source>
</evidence>
<feature type="compositionally biased region" description="Basic and acidic residues" evidence="2">
    <location>
        <begin position="197"/>
        <end position="229"/>
    </location>
</feature>
<accession>A0A6A5ZNZ3</accession>
<feature type="coiled-coil region" evidence="1">
    <location>
        <begin position="617"/>
        <end position="702"/>
    </location>
</feature>
<feature type="compositionally biased region" description="Acidic residues" evidence="2">
    <location>
        <begin position="12"/>
        <end position="21"/>
    </location>
</feature>
<evidence type="ECO:0000313" key="3">
    <source>
        <dbReference type="EMBL" id="KAF2120905.1"/>
    </source>
</evidence>
<keyword evidence="1" id="KW-0175">Coiled coil</keyword>
<dbReference type="OrthoDB" id="3801501at2759"/>
<feature type="compositionally biased region" description="Low complexity" evidence="2">
    <location>
        <begin position="68"/>
        <end position="87"/>
    </location>
</feature>
<feature type="compositionally biased region" description="Low complexity" evidence="2">
    <location>
        <begin position="1"/>
        <end position="11"/>
    </location>
</feature>
<feature type="compositionally biased region" description="Basic residues" evidence="2">
    <location>
        <begin position="88"/>
        <end position="98"/>
    </location>
</feature>
<feature type="region of interest" description="Disordered" evidence="2">
    <location>
        <begin position="1"/>
        <end position="244"/>
    </location>
</feature>
<protein>
    <submittedName>
        <fullName evidence="3">Uncharacterized protein</fullName>
    </submittedName>
</protein>
<organism evidence="3 4">
    <name type="scientific">Lophiotrema nucula</name>
    <dbReference type="NCBI Taxonomy" id="690887"/>
    <lineage>
        <taxon>Eukaryota</taxon>
        <taxon>Fungi</taxon>
        <taxon>Dikarya</taxon>
        <taxon>Ascomycota</taxon>
        <taxon>Pezizomycotina</taxon>
        <taxon>Dothideomycetes</taxon>
        <taxon>Pleosporomycetidae</taxon>
        <taxon>Pleosporales</taxon>
        <taxon>Lophiotremataceae</taxon>
        <taxon>Lophiotrema</taxon>
    </lineage>
</organism>
<proteinExistence type="predicted"/>
<dbReference type="Gene3D" id="1.20.5.1160">
    <property type="entry name" value="Vasodilator-stimulated phosphoprotein"/>
    <property type="match status" value="1"/>
</dbReference>
<name>A0A6A5ZNZ3_9PLEO</name>
<feature type="compositionally biased region" description="Low complexity" evidence="2">
    <location>
        <begin position="108"/>
        <end position="120"/>
    </location>
</feature>
<dbReference type="AlphaFoldDB" id="A0A6A5ZNZ3"/>
<feature type="coiled-coil region" evidence="1">
    <location>
        <begin position="320"/>
        <end position="581"/>
    </location>
</feature>
<gene>
    <name evidence="3" type="ORF">BDV96DRAFT_280698</name>
</gene>
<dbReference type="Proteomes" id="UP000799770">
    <property type="component" value="Unassembled WGS sequence"/>
</dbReference>
<keyword evidence="4" id="KW-1185">Reference proteome</keyword>
<feature type="compositionally biased region" description="Basic and acidic residues" evidence="2">
    <location>
        <begin position="29"/>
        <end position="55"/>
    </location>
</feature>
<reference evidence="3" key="1">
    <citation type="journal article" date="2020" name="Stud. Mycol.">
        <title>101 Dothideomycetes genomes: a test case for predicting lifestyles and emergence of pathogens.</title>
        <authorList>
            <person name="Haridas S."/>
            <person name="Albert R."/>
            <person name="Binder M."/>
            <person name="Bloem J."/>
            <person name="Labutti K."/>
            <person name="Salamov A."/>
            <person name="Andreopoulos B."/>
            <person name="Baker S."/>
            <person name="Barry K."/>
            <person name="Bills G."/>
            <person name="Bluhm B."/>
            <person name="Cannon C."/>
            <person name="Castanera R."/>
            <person name="Culley D."/>
            <person name="Daum C."/>
            <person name="Ezra D."/>
            <person name="Gonzalez J."/>
            <person name="Henrissat B."/>
            <person name="Kuo A."/>
            <person name="Liang C."/>
            <person name="Lipzen A."/>
            <person name="Lutzoni F."/>
            <person name="Magnuson J."/>
            <person name="Mondo S."/>
            <person name="Nolan M."/>
            <person name="Ohm R."/>
            <person name="Pangilinan J."/>
            <person name="Park H.-J."/>
            <person name="Ramirez L."/>
            <person name="Alfaro M."/>
            <person name="Sun H."/>
            <person name="Tritt A."/>
            <person name="Yoshinaga Y."/>
            <person name="Zwiers L.-H."/>
            <person name="Turgeon B."/>
            <person name="Goodwin S."/>
            <person name="Spatafora J."/>
            <person name="Crous P."/>
            <person name="Grigoriev I."/>
        </authorList>
    </citation>
    <scope>NUCLEOTIDE SEQUENCE</scope>
    <source>
        <strain evidence="3">CBS 627.86</strain>
    </source>
</reference>
<evidence type="ECO:0000256" key="2">
    <source>
        <dbReference type="SAM" id="MobiDB-lite"/>
    </source>
</evidence>
<sequence length="762" mass="88210">MMEALAAAEGWGAEDEDEETQDQSAVGEFEERDHVHDHENRNEDEGDKSYMHDTETFSSKRRPTMPHSGSSFARRRGSASSKASSIHSGRKARPRERRGRAARDEGIRTSGSESGFSGAESEGEDAVDGAENASMRGIGEERARGEGGDHKSDEGGREVFDDIDEASVSGESLTVGVEEEEDVKHDDEGQEVAEEEVAGKRGVDEDHPGTSHQESIIKVEEERQEDKTARPSSPLSDIWLDQALQERDPSAAIRRRIKPRKITEFRQELEDFRSFLREKPVLPPPVVRRNSLGETEVFVDALEHRQELLGDHSKTFVDNIERLKGHYEDLQGKRAQVESDRVIAKRQLPNLVAETKSLENAISNAKDELKEMSASPEVSDDHRGRLRRLEDDIAAMQKTCTSNLKTIEAYKKLLQTTERELDELARIGAGFKALLEECVKKLVQVEKEKQAGEEEIERLKIALSDEIEKKGRAMRDANMTEKSRFEQKYEEKKLELRQLQDDFQAYRRRMAFLYKPQLAQDNERLRRRLNEAEDHIRRVQVERDEAEDNAMKWESEYHISKAEYSQRLENAHIAIDELRVEMHGYAKEYHDSLPVNNPDYWDVRELQSEVYDRSREIAKKQDDIEKYKTEIRRWQITYDDLIAKGVEEMAWESIARDRKPRYKGRKETAERNKQIAALRKKLAEERLEREAIADLIEKAKKRQLGKHYPPRHPHYKKISDTSSWERWKVNDYLEGAPPADRELGIQLKERRVFDLERQMSQQ</sequence>
<feature type="compositionally biased region" description="Basic and acidic residues" evidence="2">
    <location>
        <begin position="138"/>
        <end position="160"/>
    </location>
</feature>
<dbReference type="EMBL" id="ML977313">
    <property type="protein sequence ID" value="KAF2120905.1"/>
    <property type="molecule type" value="Genomic_DNA"/>
</dbReference>
<evidence type="ECO:0000313" key="4">
    <source>
        <dbReference type="Proteomes" id="UP000799770"/>
    </source>
</evidence>